<dbReference type="PANTHER" id="PTHR44051:SF2">
    <property type="entry name" value="HYPOTHETICAL GLUTATHIONE S-TRANSFERASE LIKE PROTEIN"/>
    <property type="match status" value="1"/>
</dbReference>
<dbReference type="PROSITE" id="PS50404">
    <property type="entry name" value="GST_NTER"/>
    <property type="match status" value="1"/>
</dbReference>
<dbReference type="InterPro" id="IPR010987">
    <property type="entry name" value="Glutathione-S-Trfase_C-like"/>
</dbReference>
<dbReference type="SFLD" id="SFLDS00019">
    <property type="entry name" value="Glutathione_Transferase_(cytos"/>
    <property type="match status" value="1"/>
</dbReference>
<proteinExistence type="predicted"/>
<evidence type="ECO:0000259" key="1">
    <source>
        <dbReference type="PROSITE" id="PS50404"/>
    </source>
</evidence>
<gene>
    <name evidence="4" type="ORF">CWB96_22240</name>
    <name evidence="3" type="ORF">CWB97_15335</name>
</gene>
<dbReference type="GO" id="GO:0016740">
    <property type="term" value="F:transferase activity"/>
    <property type="evidence" value="ECO:0007669"/>
    <property type="project" value="UniProtKB-KW"/>
</dbReference>
<evidence type="ECO:0000313" key="6">
    <source>
        <dbReference type="Proteomes" id="UP000307706"/>
    </source>
</evidence>
<comment type="caution">
    <text evidence="4">The sequence shown here is derived from an EMBL/GenBank/DDBJ whole genome shotgun (WGS) entry which is preliminary data.</text>
</comment>
<dbReference type="EMBL" id="PNCL01000201">
    <property type="protein sequence ID" value="TMP51581.1"/>
    <property type="molecule type" value="Genomic_DNA"/>
</dbReference>
<dbReference type="RefSeq" id="WP_138597660.1">
    <property type="nucleotide sequence ID" value="NZ_PNCK01000061.1"/>
</dbReference>
<dbReference type="Gene3D" id="1.20.1050.10">
    <property type="match status" value="1"/>
</dbReference>
<dbReference type="Proteomes" id="UP000307706">
    <property type="component" value="Unassembled WGS sequence"/>
</dbReference>
<dbReference type="Gene3D" id="3.40.30.10">
    <property type="entry name" value="Glutaredoxin"/>
    <property type="match status" value="1"/>
</dbReference>
<dbReference type="OrthoDB" id="9797500at2"/>
<dbReference type="InterPro" id="IPR036282">
    <property type="entry name" value="Glutathione-S-Trfase_C_sf"/>
</dbReference>
<feature type="domain" description="GST N-terminal" evidence="1">
    <location>
        <begin position="2"/>
        <end position="83"/>
    </location>
</feature>
<dbReference type="InterPro" id="IPR040079">
    <property type="entry name" value="Glutathione_S-Trfase"/>
</dbReference>
<dbReference type="InterPro" id="IPR004045">
    <property type="entry name" value="Glutathione_S-Trfase_N"/>
</dbReference>
<dbReference type="PANTHER" id="PTHR44051">
    <property type="entry name" value="GLUTATHIONE S-TRANSFERASE-RELATED"/>
    <property type="match status" value="1"/>
</dbReference>
<accession>A0A5S3XGQ6</accession>
<dbReference type="Pfam" id="PF14497">
    <property type="entry name" value="GST_C_3"/>
    <property type="match status" value="1"/>
</dbReference>
<dbReference type="EMBL" id="PNCK01000061">
    <property type="protein sequence ID" value="TMP41155.1"/>
    <property type="molecule type" value="Genomic_DNA"/>
</dbReference>
<dbReference type="InterPro" id="IPR004046">
    <property type="entry name" value="GST_C"/>
</dbReference>
<dbReference type="SUPFAM" id="SSF47616">
    <property type="entry name" value="GST C-terminal domain-like"/>
    <property type="match status" value="1"/>
</dbReference>
<name>A0A5S3XGQ6_9GAMM</name>
<sequence>MEEIKLYGHPLSGHTHKVSLFLSILQLEYEFIIIDLKKQQQKSASFLNINPLGQVPVLKHNSRIICDSNAILIYLAKTFDKSDVWYPSTTMKQVQVQRLLSIAAGPLVNGPATATAIKVLDKPGNFDLALETTIQLYHFLEQNLAKQKWMASNKPSIADIALYSYIKLAESATDVAKDFPNMLVWQTQVEGLPGFMAVT</sequence>
<keyword evidence="4" id="KW-0808">Transferase</keyword>
<dbReference type="AlphaFoldDB" id="A0A5S3XGQ6"/>
<feature type="domain" description="GST C-terminal" evidence="2">
    <location>
        <begin position="89"/>
        <end position="199"/>
    </location>
</feature>
<dbReference type="Pfam" id="PF02798">
    <property type="entry name" value="GST_N"/>
    <property type="match status" value="1"/>
</dbReference>
<evidence type="ECO:0000313" key="4">
    <source>
        <dbReference type="EMBL" id="TMP51581.1"/>
    </source>
</evidence>
<evidence type="ECO:0000313" key="3">
    <source>
        <dbReference type="EMBL" id="TMP41155.1"/>
    </source>
</evidence>
<evidence type="ECO:0000259" key="2">
    <source>
        <dbReference type="PROSITE" id="PS50405"/>
    </source>
</evidence>
<reference evidence="4" key="3">
    <citation type="submission" date="2019-09" db="EMBL/GenBank/DDBJ databases">
        <title>Co-occurence of chitin degradation, pigmentation and bioactivity in marine Pseudoalteromonas.</title>
        <authorList>
            <person name="Sonnenschein E.C."/>
            <person name="Bech P.K."/>
        </authorList>
    </citation>
    <scope>NUCLEOTIDE SEQUENCE</scope>
    <source>
        <strain evidence="4">S2231</strain>
    </source>
</reference>
<evidence type="ECO:0000313" key="5">
    <source>
        <dbReference type="Proteomes" id="UP000305730"/>
    </source>
</evidence>
<dbReference type="InterPro" id="IPR036249">
    <property type="entry name" value="Thioredoxin-like_sf"/>
</dbReference>
<keyword evidence="5" id="KW-1185">Reference proteome</keyword>
<reference evidence="4 6" key="1">
    <citation type="submission" date="2017-12" db="EMBL/GenBank/DDBJ databases">
        <authorList>
            <person name="Paulsen S."/>
            <person name="Gram L.K."/>
        </authorList>
    </citation>
    <scope>NUCLEOTIDE SEQUENCE [LARGE SCALE GENOMIC DNA]</scope>
    <source>
        <strain evidence="4 6">S2231</strain>
        <strain evidence="3">S2233</strain>
    </source>
</reference>
<dbReference type="Proteomes" id="UP000305730">
    <property type="component" value="Unassembled WGS sequence"/>
</dbReference>
<dbReference type="PROSITE" id="PS50405">
    <property type="entry name" value="GST_CTER"/>
    <property type="match status" value="1"/>
</dbReference>
<protein>
    <submittedName>
        <fullName evidence="4">Glutathione S-transferase</fullName>
    </submittedName>
</protein>
<reference evidence="5 6" key="2">
    <citation type="submission" date="2019-06" db="EMBL/GenBank/DDBJ databases">
        <title>Co-occurence of chitin degradation, pigmentation and bioactivity in marine Pseudoalteromonas.</title>
        <authorList>
            <person name="Sonnenschein E.C."/>
            <person name="Bech P.K."/>
        </authorList>
    </citation>
    <scope>NUCLEOTIDE SEQUENCE [LARGE SCALE GENOMIC DNA]</scope>
    <source>
        <strain evidence="6">S2231</strain>
        <strain evidence="3 5">S2233</strain>
    </source>
</reference>
<organism evidence="4 6">
    <name type="scientific">Pseudoalteromonas citrea</name>
    <dbReference type="NCBI Taxonomy" id="43655"/>
    <lineage>
        <taxon>Bacteria</taxon>
        <taxon>Pseudomonadati</taxon>
        <taxon>Pseudomonadota</taxon>
        <taxon>Gammaproteobacteria</taxon>
        <taxon>Alteromonadales</taxon>
        <taxon>Pseudoalteromonadaceae</taxon>
        <taxon>Pseudoalteromonas</taxon>
    </lineage>
</organism>
<dbReference type="SFLD" id="SFLDG00358">
    <property type="entry name" value="Main_(cytGST)"/>
    <property type="match status" value="1"/>
</dbReference>
<dbReference type="SUPFAM" id="SSF52833">
    <property type="entry name" value="Thioredoxin-like"/>
    <property type="match status" value="1"/>
</dbReference>